<accession>A0A813Z6B9</accession>
<name>A0A813Z6B9_9BILA</name>
<dbReference type="Proteomes" id="UP000663879">
    <property type="component" value="Unassembled WGS sequence"/>
</dbReference>
<evidence type="ECO:0000313" key="1">
    <source>
        <dbReference type="EMBL" id="CAF0895334.1"/>
    </source>
</evidence>
<evidence type="ECO:0000313" key="2">
    <source>
        <dbReference type="Proteomes" id="UP000663879"/>
    </source>
</evidence>
<proteinExistence type="predicted"/>
<dbReference type="AlphaFoldDB" id="A0A813Z6B9"/>
<organism evidence="1 2">
    <name type="scientific">Brachionus calyciflorus</name>
    <dbReference type="NCBI Taxonomy" id="104777"/>
    <lineage>
        <taxon>Eukaryota</taxon>
        <taxon>Metazoa</taxon>
        <taxon>Spiralia</taxon>
        <taxon>Gnathifera</taxon>
        <taxon>Rotifera</taxon>
        <taxon>Eurotatoria</taxon>
        <taxon>Monogononta</taxon>
        <taxon>Pseudotrocha</taxon>
        <taxon>Ploima</taxon>
        <taxon>Brachionidae</taxon>
        <taxon>Brachionus</taxon>
    </lineage>
</organism>
<dbReference type="EMBL" id="CAJNOC010001844">
    <property type="protein sequence ID" value="CAF0895334.1"/>
    <property type="molecule type" value="Genomic_DNA"/>
</dbReference>
<comment type="caution">
    <text evidence="1">The sequence shown here is derived from an EMBL/GenBank/DDBJ whole genome shotgun (WGS) entry which is preliminary data.</text>
</comment>
<reference evidence="1" key="1">
    <citation type="submission" date="2021-02" db="EMBL/GenBank/DDBJ databases">
        <authorList>
            <person name="Nowell W R."/>
        </authorList>
    </citation>
    <scope>NUCLEOTIDE SEQUENCE</scope>
    <source>
        <strain evidence="1">Ploen Becks lab</strain>
    </source>
</reference>
<gene>
    <name evidence="1" type="ORF">OXX778_LOCUS11123</name>
</gene>
<sequence>MKSRVSEDHGKNLRDAHFSCIARFLKYASLKKRLCSSKDIVDAINEGQRKANENALKRTNTIAYELDFETDLFHSTNYPRNKTLTIQNVESFYNYRTIGSEFRLVTSILSDWNHFIELRLKGYIHEDVNHEDYQIIEEEKIDQVDLNLMNLKLKQGRVNCALNKIRDYLASIGEETNSQLIDFFSLAQEVEKNESANIQERPKFCNGKKTQKKNPCNDCKEICSLPFEMLLNENGNNVSQSDIYEELMVHHHPSSRIIKENNMSRARTTAEAREELVCHYEFAHKKKRPNFI</sequence>
<keyword evidence="2" id="KW-1185">Reference proteome</keyword>
<protein>
    <submittedName>
        <fullName evidence="1">Uncharacterized protein</fullName>
    </submittedName>
</protein>